<dbReference type="InterPro" id="IPR036034">
    <property type="entry name" value="PDZ_sf"/>
</dbReference>
<evidence type="ECO:0000256" key="1">
    <source>
        <dbReference type="ARBA" id="ARBA00004496"/>
    </source>
</evidence>
<dbReference type="OrthoDB" id="10041077at2759"/>
<dbReference type="PROSITE" id="PS50106">
    <property type="entry name" value="PDZ"/>
    <property type="match status" value="1"/>
</dbReference>
<protein>
    <recommendedName>
        <fullName evidence="4">PDZ domain-containing protein</fullName>
    </recommendedName>
</protein>
<dbReference type="InterPro" id="IPR052122">
    <property type="entry name" value="Intracell_Traff_Signaling_Reg"/>
</dbReference>
<keyword evidence="2" id="KW-0963">Cytoplasm</keyword>
<dbReference type="InterPro" id="IPR001478">
    <property type="entry name" value="PDZ"/>
</dbReference>
<dbReference type="STRING" id="400727.A0A2T7PX98"/>
<evidence type="ECO:0000256" key="3">
    <source>
        <dbReference type="SAM" id="MobiDB-lite"/>
    </source>
</evidence>
<proteinExistence type="predicted"/>
<dbReference type="GO" id="GO:0005737">
    <property type="term" value="C:cytoplasm"/>
    <property type="evidence" value="ECO:0007669"/>
    <property type="project" value="UniProtKB-SubCell"/>
</dbReference>
<dbReference type="SUPFAM" id="SSF50156">
    <property type="entry name" value="PDZ domain-like"/>
    <property type="match status" value="1"/>
</dbReference>
<keyword evidence="6" id="KW-1185">Reference proteome</keyword>
<dbReference type="PANTHER" id="PTHR15963:SF5">
    <property type="entry name" value="SHORT SPINDLE 6, ISOFORM A"/>
    <property type="match status" value="1"/>
</dbReference>
<accession>A0A2T7PX98</accession>
<comment type="subcellular location">
    <subcellularLocation>
        <location evidence="1">Cytoplasm</location>
    </subcellularLocation>
</comment>
<evidence type="ECO:0000313" key="5">
    <source>
        <dbReference type="EMBL" id="PVD38028.1"/>
    </source>
</evidence>
<dbReference type="Gene3D" id="2.30.42.10">
    <property type="match status" value="1"/>
</dbReference>
<gene>
    <name evidence="5" type="ORF">C0Q70_00635</name>
</gene>
<evidence type="ECO:0000259" key="4">
    <source>
        <dbReference type="PROSITE" id="PS50106"/>
    </source>
</evidence>
<reference evidence="5 6" key="1">
    <citation type="submission" date="2018-04" db="EMBL/GenBank/DDBJ databases">
        <title>The genome of golden apple snail Pomacea canaliculata provides insight into stress tolerance and invasive adaptation.</title>
        <authorList>
            <person name="Liu C."/>
            <person name="Liu B."/>
            <person name="Ren Y."/>
            <person name="Zhang Y."/>
            <person name="Wang H."/>
            <person name="Li S."/>
            <person name="Jiang F."/>
            <person name="Yin L."/>
            <person name="Zhang G."/>
            <person name="Qian W."/>
            <person name="Fan W."/>
        </authorList>
    </citation>
    <scope>NUCLEOTIDE SEQUENCE [LARGE SCALE GENOMIC DNA]</scope>
    <source>
        <strain evidence="5">SZHN2017</strain>
        <tissue evidence="5">Muscle</tissue>
    </source>
</reference>
<comment type="caution">
    <text evidence="5">The sequence shown here is derived from an EMBL/GenBank/DDBJ whole genome shotgun (WGS) entry which is preliminary data.</text>
</comment>
<evidence type="ECO:0000256" key="2">
    <source>
        <dbReference type="ARBA" id="ARBA00022490"/>
    </source>
</evidence>
<feature type="domain" description="PDZ" evidence="4">
    <location>
        <begin position="31"/>
        <end position="119"/>
    </location>
</feature>
<evidence type="ECO:0000313" key="6">
    <source>
        <dbReference type="Proteomes" id="UP000245119"/>
    </source>
</evidence>
<dbReference type="Proteomes" id="UP000245119">
    <property type="component" value="Linkage Group LG1"/>
</dbReference>
<feature type="region of interest" description="Disordered" evidence="3">
    <location>
        <begin position="237"/>
        <end position="262"/>
    </location>
</feature>
<feature type="compositionally biased region" description="Low complexity" evidence="3">
    <location>
        <begin position="239"/>
        <end position="252"/>
    </location>
</feature>
<dbReference type="EMBL" id="PZQS01000001">
    <property type="protein sequence ID" value="PVD38028.1"/>
    <property type="molecule type" value="Genomic_DNA"/>
</dbReference>
<dbReference type="PANTHER" id="PTHR15963">
    <property type="entry name" value="GENERAL RECEPTOR FOR PHOSPHOINOSITIDES 1-ASSOCIATED SCAFFOLD PROTEIN-RELATED"/>
    <property type="match status" value="1"/>
</dbReference>
<dbReference type="Pfam" id="PF00595">
    <property type="entry name" value="PDZ"/>
    <property type="match status" value="1"/>
</dbReference>
<dbReference type="AlphaFoldDB" id="A0A2T7PX98"/>
<organism evidence="5 6">
    <name type="scientific">Pomacea canaliculata</name>
    <name type="common">Golden apple snail</name>
    <dbReference type="NCBI Taxonomy" id="400727"/>
    <lineage>
        <taxon>Eukaryota</taxon>
        <taxon>Metazoa</taxon>
        <taxon>Spiralia</taxon>
        <taxon>Lophotrochozoa</taxon>
        <taxon>Mollusca</taxon>
        <taxon>Gastropoda</taxon>
        <taxon>Caenogastropoda</taxon>
        <taxon>Architaenioglossa</taxon>
        <taxon>Ampullarioidea</taxon>
        <taxon>Ampullariidae</taxon>
        <taxon>Pomacea</taxon>
    </lineage>
</organism>
<dbReference type="SMART" id="SM00228">
    <property type="entry name" value="PDZ"/>
    <property type="match status" value="1"/>
</dbReference>
<name>A0A2T7PX98_POMCA</name>
<sequence length="406" mass="45616">MWKGSVGEELHHLEGERAIHTDPEETRRRRTILLIRKNNSWGFTLQTYGIKNKKTGTIDVMTYVDYVEMNGPAWIAGMRKGDVLLSVNGGSVEGLKHQDLVAKIQESTDNLRLVVLFEDCCRKVELYERFIKLKRILSQKRRELRRLEDEEILIYSRRQLSRASMFRDSTRSSTSSDWDCYSEVASPAALESISPNRKVWQQHFFTNSTETLDTSSELSFDNASLFASHESLSHRASRESLSSNSISLQNNSVDSDRESFEKGAVGGCDAGIGDVQLPASTRQYLPLNPNQESIGMEAAILRQPAAREDKQVVDDAQLETHGGRKRPRSSSLLLNDMRMKLLADNVTSVASRAEKGSVNGENIEDEASDEGREACAMSEEKEAADCLVGKLYCGVRINDKDENTRL</sequence>